<gene>
    <name evidence="2" type="ORF">DUI87_18970</name>
</gene>
<dbReference type="OrthoDB" id="10056483at2759"/>
<accession>A0A3M0JZD4</accession>
<comment type="caution">
    <text evidence="2">The sequence shown here is derived from an EMBL/GenBank/DDBJ whole genome shotgun (WGS) entry which is preliminary data.</text>
</comment>
<feature type="compositionally biased region" description="Polar residues" evidence="1">
    <location>
        <begin position="149"/>
        <end position="164"/>
    </location>
</feature>
<dbReference type="PANTHER" id="PTHR33332">
    <property type="entry name" value="REVERSE TRANSCRIPTASE DOMAIN-CONTAINING PROTEIN"/>
    <property type="match status" value="1"/>
</dbReference>
<evidence type="ECO:0000313" key="2">
    <source>
        <dbReference type="EMBL" id="RMC04524.1"/>
    </source>
</evidence>
<evidence type="ECO:0000256" key="1">
    <source>
        <dbReference type="SAM" id="MobiDB-lite"/>
    </source>
</evidence>
<dbReference type="STRING" id="333673.A0A3M0JZD4"/>
<feature type="region of interest" description="Disordered" evidence="1">
    <location>
        <begin position="140"/>
        <end position="165"/>
    </location>
</feature>
<protein>
    <submittedName>
        <fullName evidence="2">Uncharacterized protein</fullName>
    </submittedName>
</protein>
<organism evidence="2 3">
    <name type="scientific">Hirundo rustica rustica</name>
    <dbReference type="NCBI Taxonomy" id="333673"/>
    <lineage>
        <taxon>Eukaryota</taxon>
        <taxon>Metazoa</taxon>
        <taxon>Chordata</taxon>
        <taxon>Craniata</taxon>
        <taxon>Vertebrata</taxon>
        <taxon>Euteleostomi</taxon>
        <taxon>Archelosauria</taxon>
        <taxon>Archosauria</taxon>
        <taxon>Dinosauria</taxon>
        <taxon>Saurischia</taxon>
        <taxon>Theropoda</taxon>
        <taxon>Coelurosauria</taxon>
        <taxon>Aves</taxon>
        <taxon>Neognathae</taxon>
        <taxon>Neoaves</taxon>
        <taxon>Telluraves</taxon>
        <taxon>Australaves</taxon>
        <taxon>Passeriformes</taxon>
        <taxon>Sylvioidea</taxon>
        <taxon>Hirundinidae</taxon>
        <taxon>Hirundo</taxon>
    </lineage>
</organism>
<evidence type="ECO:0000313" key="3">
    <source>
        <dbReference type="Proteomes" id="UP000269221"/>
    </source>
</evidence>
<proteinExistence type="predicted"/>
<dbReference type="Proteomes" id="UP000269221">
    <property type="component" value="Unassembled WGS sequence"/>
</dbReference>
<name>A0A3M0JZD4_HIRRU</name>
<sequence length="226" mass="25014">MDQLEKSVHGNLMQFNETKCKVLRLAWSCGLHDKEAHLPGRLNPEEDPEDGGMEHISYEKMLKELSLYSLEKRSFQGSELGPELFNIFINVIDKGIECTLSKFGDDPKLRGAVDTSEGWDAIRRDLEKWADVELTRPSAGAAPGLGLSRVSTQAGHEQTQSSPAQKDLGVLLGERLDMAQPQHSAQRAKRVLGIQSSVSSRGGRRFCPSSLGHRIQSCCPQNQKDC</sequence>
<keyword evidence="3" id="KW-1185">Reference proteome</keyword>
<dbReference type="AlphaFoldDB" id="A0A3M0JZD4"/>
<reference evidence="2 3" key="1">
    <citation type="submission" date="2018-07" db="EMBL/GenBank/DDBJ databases">
        <title>A high quality draft genome assembly of the barn swallow (H. rustica rustica).</title>
        <authorList>
            <person name="Formenti G."/>
            <person name="Chiara M."/>
            <person name="Poveda L."/>
            <person name="Francoijs K.-J."/>
            <person name="Bonisoli-Alquati A."/>
            <person name="Canova L."/>
            <person name="Gianfranceschi L."/>
            <person name="Horner D.S."/>
            <person name="Saino N."/>
        </authorList>
    </citation>
    <scope>NUCLEOTIDE SEQUENCE [LARGE SCALE GENOMIC DNA]</scope>
    <source>
        <strain evidence="2">Chelidonia</strain>
        <tissue evidence="2">Blood</tissue>
    </source>
</reference>
<dbReference type="EMBL" id="QRBI01000125">
    <property type="protein sequence ID" value="RMC04524.1"/>
    <property type="molecule type" value="Genomic_DNA"/>
</dbReference>